<keyword evidence="2" id="KW-0805">Transcription regulation</keyword>
<dbReference type="SUPFAM" id="SSF46785">
    <property type="entry name" value="Winged helix' DNA-binding domain"/>
    <property type="match status" value="1"/>
</dbReference>
<keyword evidence="3" id="KW-0238">DNA-binding</keyword>
<dbReference type="Gene3D" id="1.10.10.10">
    <property type="entry name" value="Winged helix-like DNA-binding domain superfamily/Winged helix DNA-binding domain"/>
    <property type="match status" value="1"/>
</dbReference>
<dbReference type="PRINTS" id="PR00039">
    <property type="entry name" value="HTHLYSR"/>
</dbReference>
<dbReference type="EMBL" id="JAHCVK010000006">
    <property type="protein sequence ID" value="MBT0653902.1"/>
    <property type="molecule type" value="Genomic_DNA"/>
</dbReference>
<dbReference type="InterPro" id="IPR036388">
    <property type="entry name" value="WH-like_DNA-bd_sf"/>
</dbReference>
<dbReference type="InterPro" id="IPR000847">
    <property type="entry name" value="LysR_HTH_N"/>
</dbReference>
<dbReference type="InterPro" id="IPR047788">
    <property type="entry name" value="LysR-like_Sec_metab"/>
</dbReference>
<dbReference type="PANTHER" id="PTHR30126">
    <property type="entry name" value="HTH-TYPE TRANSCRIPTIONAL REGULATOR"/>
    <property type="match status" value="1"/>
</dbReference>
<dbReference type="InterPro" id="IPR036390">
    <property type="entry name" value="WH_DNA-bd_sf"/>
</dbReference>
<reference evidence="6 7" key="1">
    <citation type="submission" date="2021-05" db="EMBL/GenBank/DDBJ databases">
        <title>The draft genome of Geobacter luticola JCM 17780.</title>
        <authorList>
            <person name="Xu Z."/>
            <person name="Masuda Y."/>
            <person name="Itoh H."/>
            <person name="Senoo K."/>
        </authorList>
    </citation>
    <scope>NUCLEOTIDE SEQUENCE [LARGE SCALE GENOMIC DNA]</scope>
    <source>
        <strain evidence="6 7">JCM 17780</strain>
    </source>
</reference>
<name>A0ABS5SEW3_9BACT</name>
<dbReference type="Pfam" id="PF03466">
    <property type="entry name" value="LysR_substrate"/>
    <property type="match status" value="1"/>
</dbReference>
<evidence type="ECO:0000259" key="5">
    <source>
        <dbReference type="PROSITE" id="PS50931"/>
    </source>
</evidence>
<feature type="domain" description="HTH lysR-type" evidence="5">
    <location>
        <begin position="1"/>
        <end position="58"/>
    </location>
</feature>
<dbReference type="Gene3D" id="3.40.190.290">
    <property type="match status" value="1"/>
</dbReference>
<dbReference type="PANTHER" id="PTHR30126:SF91">
    <property type="entry name" value="LYSR FAMILY TRANSCRIPTIONAL REGULATOR"/>
    <property type="match status" value="1"/>
</dbReference>
<dbReference type="Proteomes" id="UP000756860">
    <property type="component" value="Unassembled WGS sequence"/>
</dbReference>
<evidence type="ECO:0000313" key="6">
    <source>
        <dbReference type="EMBL" id="MBT0653902.1"/>
    </source>
</evidence>
<dbReference type="CDD" id="cd08420">
    <property type="entry name" value="PBP2_CysL_like"/>
    <property type="match status" value="1"/>
</dbReference>
<dbReference type="Pfam" id="PF00126">
    <property type="entry name" value="HTH_1"/>
    <property type="match status" value="1"/>
</dbReference>
<evidence type="ECO:0000313" key="7">
    <source>
        <dbReference type="Proteomes" id="UP000756860"/>
    </source>
</evidence>
<evidence type="ECO:0000256" key="2">
    <source>
        <dbReference type="ARBA" id="ARBA00023015"/>
    </source>
</evidence>
<dbReference type="RefSeq" id="WP_214175911.1">
    <property type="nucleotide sequence ID" value="NZ_JAHCVK010000006.1"/>
</dbReference>
<evidence type="ECO:0000256" key="3">
    <source>
        <dbReference type="ARBA" id="ARBA00023125"/>
    </source>
</evidence>
<evidence type="ECO:0000256" key="1">
    <source>
        <dbReference type="ARBA" id="ARBA00009437"/>
    </source>
</evidence>
<dbReference type="InterPro" id="IPR005119">
    <property type="entry name" value="LysR_subst-bd"/>
</dbReference>
<dbReference type="SUPFAM" id="SSF53850">
    <property type="entry name" value="Periplasmic binding protein-like II"/>
    <property type="match status" value="1"/>
</dbReference>
<evidence type="ECO:0000256" key="4">
    <source>
        <dbReference type="ARBA" id="ARBA00023163"/>
    </source>
</evidence>
<dbReference type="PROSITE" id="PS50931">
    <property type="entry name" value="HTH_LYSR"/>
    <property type="match status" value="1"/>
</dbReference>
<dbReference type="NCBIfam" id="NF040786">
    <property type="entry name" value="LysR_Sec_metab"/>
    <property type="match status" value="1"/>
</dbReference>
<comment type="similarity">
    <text evidence="1">Belongs to the LysR transcriptional regulatory family.</text>
</comment>
<protein>
    <submittedName>
        <fullName evidence="6">LysR family transcriptional regulator</fullName>
    </submittedName>
</protein>
<gene>
    <name evidence="6" type="ORF">KI810_12605</name>
</gene>
<sequence length="302" mass="32486">MNFKQLEVFLAVADTGSFSRGAEATFLTQSTVSQHIAALEKEFGLKLLDRTGRGALLTEGGKVLCQHARQILAGAAGLDHAMRRFKGIEEAVLRIGGSNIPGDYLIPAVLPLLLERFPGLQVTLVQGDSHEILEKLARETVEIGVVGNADSREDVDFEPLVRDTIRLVVGRGHRWRNKGDIALTELVEEPLILREEGSGTGKALAVALQQAGIDIGKLTIKARLGSNEAVKQAVTAGIGVAFMSELSTGRELERGDLAAIDVSGLQVVRSFYIATRAGRELSPAARAFATVMKEKYQLPPGR</sequence>
<keyword evidence="7" id="KW-1185">Reference proteome</keyword>
<comment type="caution">
    <text evidence="6">The sequence shown here is derived from an EMBL/GenBank/DDBJ whole genome shotgun (WGS) entry which is preliminary data.</text>
</comment>
<organism evidence="6 7">
    <name type="scientific">Geomobilimonas luticola</name>
    <dbReference type="NCBI Taxonomy" id="1114878"/>
    <lineage>
        <taxon>Bacteria</taxon>
        <taxon>Pseudomonadati</taxon>
        <taxon>Thermodesulfobacteriota</taxon>
        <taxon>Desulfuromonadia</taxon>
        <taxon>Geobacterales</taxon>
        <taxon>Geobacteraceae</taxon>
        <taxon>Geomobilimonas</taxon>
    </lineage>
</organism>
<accession>A0ABS5SEW3</accession>
<proteinExistence type="inferred from homology"/>
<keyword evidence="4" id="KW-0804">Transcription</keyword>